<reference evidence="1 2" key="1">
    <citation type="submission" date="2018-08" db="EMBL/GenBank/DDBJ databases">
        <authorList>
            <person name="Arabshahi J."/>
            <person name="Bell S."/>
            <person name="Berglund Z."/>
            <person name="Carrithers M."/>
            <person name="Carroll C."/>
            <person name="Chan J."/>
            <person name="Cushing H."/>
            <person name="Falender Z."/>
            <person name="Fitzgerald K."/>
            <person name="Flynn H."/>
            <person name="Gao Z."/>
            <person name="Gaskin E."/>
            <person name="Greene J."/>
            <person name="Gupta S."/>
            <person name="Hamlin J."/>
            <person name="Harrell D."/>
            <person name="Haskins E."/>
            <person name="Hong Y."/>
            <person name="Kerstiens E."/>
            <person name="Kikla A."/>
            <person name="Krampen J."/>
            <person name="Ku M."/>
            <person name="Kuchta V."/>
            <person name="Lang E."/>
            <person name="Larson A."/>
            <person name="Lin C.F."/>
            <person name="Martineau K."/>
            <person name="McCool M."/>
            <person name="McCormick S."/>
            <person name="Miller C."/>
            <person name="Misicko E."/>
            <person name="Nagy C."/>
            <person name="Novak L."/>
            <person name="Otero A."/>
            <person name="Park A."/>
            <person name="Ram C."/>
            <person name="Ravichandran V."/>
            <person name="Reuhs M."/>
            <person name="Riedel J."/>
            <person name="Rosen J."/>
            <person name="Russo J."/>
            <person name="Sanchez C."/>
            <person name="Shank E."/>
            <person name="Shao A."/>
            <person name="Shapiro G."/>
            <person name="Shoaf T."/>
            <person name="Smith G."/>
            <person name="Spiritoso H."/>
            <person name="Yu Z.H."/>
            <person name="Zhang Z."/>
            <person name="Girish V."/>
            <person name="Walker N."/>
            <person name="Li Y."/>
            <person name="Clase K.L."/>
            <person name="Garlena R.A."/>
            <person name="Russell D.A."/>
            <person name="Pope W.H."/>
            <person name="Jacobs-Sera D."/>
            <person name="Hatfull G.F."/>
        </authorList>
    </citation>
    <scope>NUCLEOTIDE SEQUENCE [LARGE SCALE GENOMIC DNA]</scope>
</reference>
<evidence type="ECO:0000313" key="1">
    <source>
        <dbReference type="EMBL" id="AYB70647.1"/>
    </source>
</evidence>
<sequence length="164" mass="19214">MPSDPIGRWADKWDKDDEDMFRWVESVVERITYKPGWRLDVERAPQHGGTRLTIAFAAFDSRTPPPNLPSWELAGMNLDNGMPIYLSPYSSRIDRQVRTVPISGDFNLPHWSVKRGDEERLLSSIRYYLREVEFHELQEWFRLDGELVSDPHKGHYLPRGKTSE</sequence>
<organism evidence="1 2">
    <name type="scientific">Mycobacterium phage VasuNzinga</name>
    <dbReference type="NCBI Taxonomy" id="2301620"/>
    <lineage>
        <taxon>Viruses</taxon>
        <taxon>Duplodnaviria</taxon>
        <taxon>Heunggongvirae</taxon>
        <taxon>Uroviricota</taxon>
        <taxon>Caudoviricetes</taxon>
        <taxon>Marvinvirus</taxon>
        <taxon>Marvinvirus marvin</taxon>
    </lineage>
</organism>
<name>A0A385UL61_9CAUD</name>
<gene>
    <name evidence="1" type="primary">7</name>
    <name evidence="1" type="ORF">SEA_VASUNZINGA_7</name>
</gene>
<dbReference type="Proteomes" id="UP000277768">
    <property type="component" value="Segment"/>
</dbReference>
<protein>
    <submittedName>
        <fullName evidence="1">Uncharacterized protein</fullName>
    </submittedName>
</protein>
<proteinExistence type="predicted"/>
<accession>A0A385UL61</accession>
<evidence type="ECO:0000313" key="2">
    <source>
        <dbReference type="Proteomes" id="UP000277768"/>
    </source>
</evidence>
<dbReference type="EMBL" id="MH727562">
    <property type="protein sequence ID" value="AYB70647.1"/>
    <property type="molecule type" value="Genomic_DNA"/>
</dbReference>